<dbReference type="RefSeq" id="XP_028467305.1">
    <property type="nucleotide sequence ID" value="XM_028614910.1"/>
</dbReference>
<keyword evidence="3" id="KW-1185">Reference proteome</keyword>
<dbReference type="EMBL" id="ML119053">
    <property type="protein sequence ID" value="ROT39499.1"/>
    <property type="molecule type" value="Genomic_DNA"/>
</dbReference>
<feature type="region of interest" description="Disordered" evidence="1">
    <location>
        <begin position="175"/>
        <end position="219"/>
    </location>
</feature>
<name>A0A3N2PY79_SODAK</name>
<proteinExistence type="predicted"/>
<feature type="compositionally biased region" description="Pro residues" evidence="1">
    <location>
        <begin position="9"/>
        <end position="22"/>
    </location>
</feature>
<dbReference type="AlphaFoldDB" id="A0A3N2PY79"/>
<dbReference type="Proteomes" id="UP000272025">
    <property type="component" value="Unassembled WGS sequence"/>
</dbReference>
<dbReference type="GeneID" id="39583387"/>
<feature type="region of interest" description="Disordered" evidence="1">
    <location>
        <begin position="362"/>
        <end position="401"/>
    </location>
</feature>
<gene>
    <name evidence="2" type="ORF">SODALDRAFT_377455</name>
</gene>
<feature type="compositionally biased region" description="Gly residues" evidence="1">
    <location>
        <begin position="307"/>
        <end position="321"/>
    </location>
</feature>
<feature type="region of interest" description="Disordered" evidence="1">
    <location>
        <begin position="1"/>
        <end position="26"/>
    </location>
</feature>
<organism evidence="2 3">
    <name type="scientific">Sodiomyces alkalinus (strain CBS 110278 / VKM F-3762 / F11)</name>
    <name type="common">Alkaliphilic filamentous fungus</name>
    <dbReference type="NCBI Taxonomy" id="1314773"/>
    <lineage>
        <taxon>Eukaryota</taxon>
        <taxon>Fungi</taxon>
        <taxon>Dikarya</taxon>
        <taxon>Ascomycota</taxon>
        <taxon>Pezizomycotina</taxon>
        <taxon>Sordariomycetes</taxon>
        <taxon>Hypocreomycetidae</taxon>
        <taxon>Glomerellales</taxon>
        <taxon>Plectosphaerellaceae</taxon>
        <taxon>Sodiomyces</taxon>
    </lineage>
</organism>
<feature type="compositionally biased region" description="Polar residues" evidence="1">
    <location>
        <begin position="175"/>
        <end position="184"/>
    </location>
</feature>
<feature type="region of interest" description="Disordered" evidence="1">
    <location>
        <begin position="298"/>
        <end position="323"/>
    </location>
</feature>
<accession>A0A3N2PY79</accession>
<reference evidence="2 3" key="1">
    <citation type="journal article" date="2018" name="Mol. Ecol.">
        <title>The obligate alkalophilic soda-lake fungus Sodiomyces alkalinus has shifted to a protein diet.</title>
        <authorList>
            <person name="Grum-Grzhimaylo A.A."/>
            <person name="Falkoski D.L."/>
            <person name="van den Heuvel J."/>
            <person name="Valero-Jimenez C.A."/>
            <person name="Min B."/>
            <person name="Choi I.G."/>
            <person name="Lipzen A."/>
            <person name="Daum C.G."/>
            <person name="Aanen D.K."/>
            <person name="Tsang A."/>
            <person name="Henrissat B."/>
            <person name="Bilanenko E.N."/>
            <person name="de Vries R.P."/>
            <person name="van Kan J.A.L."/>
            <person name="Grigoriev I.V."/>
            <person name="Debets A.J.M."/>
        </authorList>
    </citation>
    <scope>NUCLEOTIDE SEQUENCE [LARGE SCALE GENOMIC DNA]</scope>
    <source>
        <strain evidence="2 3">F11</strain>
    </source>
</reference>
<evidence type="ECO:0000313" key="3">
    <source>
        <dbReference type="Proteomes" id="UP000272025"/>
    </source>
</evidence>
<evidence type="ECO:0000256" key="1">
    <source>
        <dbReference type="SAM" id="MobiDB-lite"/>
    </source>
</evidence>
<evidence type="ECO:0000313" key="2">
    <source>
        <dbReference type="EMBL" id="ROT39499.1"/>
    </source>
</evidence>
<feature type="compositionally biased region" description="Low complexity" evidence="1">
    <location>
        <begin position="362"/>
        <end position="380"/>
    </location>
</feature>
<protein>
    <submittedName>
        <fullName evidence="2">Uncharacterized protein</fullName>
    </submittedName>
</protein>
<sequence>MSGLTAQRPPTPLFPPLTPLSPSPTWTDPYTQGHDGVPLAWPWTAMQIMGIGHNYLLPCNLALRSIRMQIPFHATQTAPLTLLPASTETLISCVDMKNASAVSPTASPPLTLGAAVAVAMLISVWCNGVGDCGRQQGSSFLVAVKFHNFLLTRPFPPDPLSIYFIPSDAALMATSSKDTGSPTGANEAPWNRQPNPASRPRRRSSTAAVSQDLPEEVGSALSMTESSLSYFGDESDTEREKGDTTLSWALEAYLKCPEPHEQRALGLFSLGETDAISTANEIILEHPRVPRRVMTAPATGHDARSQPGGGVGPDGSPGAAGHGECTTDLAFLHFLATDRPNERLAYHRERCGTVNPEDHACASASNVSASSSSQESMGLAPDSSFDMDEADLPINGSLAQL</sequence>